<evidence type="ECO:0000259" key="4">
    <source>
        <dbReference type="PROSITE" id="PS51843"/>
    </source>
</evidence>
<dbReference type="WBParaSite" id="PDA_v2.g9623.t1">
    <property type="protein sequence ID" value="PDA_v2.g9623.t1"/>
    <property type="gene ID" value="PDA_v2.g9623"/>
</dbReference>
<evidence type="ECO:0000256" key="2">
    <source>
        <dbReference type="ARBA" id="ARBA00023163"/>
    </source>
</evidence>
<keyword evidence="5" id="KW-1185">Reference proteome</keyword>
<sequence>MAAIVLYTSFDKDDDSENDSNSITQTSMTNFNVKYPTIAKMLHLYLTFTKRRNNLHCRIKNTVQKIFDWKIYTQMNHNDMEQFLIILSDFPFFDSLSEADKMALFKRFWMPFSLLERIYDSLNNLDSKKFLDGNFIILQNGSIFELDGLTKSSNLAEMEKITLNSWKTLLPLMKKLNPHCIEVMYIFCCILWNSSYLDIPLTEEGDEIVRRGRLVIHKEMREFYNYDEIQWERIYALRHILVVTEDCIKEQGKDIA</sequence>
<keyword evidence="1" id="KW-0805">Transcription regulation</keyword>
<evidence type="ECO:0000313" key="6">
    <source>
        <dbReference type="WBParaSite" id="PDA_v2.g9623.t1"/>
    </source>
</evidence>
<name>A0A914R088_9BILA</name>
<feature type="domain" description="NR LBD" evidence="4">
    <location>
        <begin position="15"/>
        <end position="256"/>
    </location>
</feature>
<evidence type="ECO:0000313" key="5">
    <source>
        <dbReference type="Proteomes" id="UP000887578"/>
    </source>
</evidence>
<organism evidence="5 6">
    <name type="scientific">Panagrolaimus davidi</name>
    <dbReference type="NCBI Taxonomy" id="227884"/>
    <lineage>
        <taxon>Eukaryota</taxon>
        <taxon>Metazoa</taxon>
        <taxon>Ecdysozoa</taxon>
        <taxon>Nematoda</taxon>
        <taxon>Chromadorea</taxon>
        <taxon>Rhabditida</taxon>
        <taxon>Tylenchina</taxon>
        <taxon>Panagrolaimomorpha</taxon>
        <taxon>Panagrolaimoidea</taxon>
        <taxon>Panagrolaimidae</taxon>
        <taxon>Panagrolaimus</taxon>
    </lineage>
</organism>
<dbReference type="PANTHER" id="PTHR46011">
    <property type="entry name" value="NUCLEAR HORMONE RECEPTOR FAMILY MEMBER NHR-86-RELATED"/>
    <property type="match status" value="1"/>
</dbReference>
<keyword evidence="3" id="KW-0675">Receptor</keyword>
<reference evidence="6" key="1">
    <citation type="submission" date="2022-11" db="UniProtKB">
        <authorList>
            <consortium name="WormBaseParasite"/>
        </authorList>
    </citation>
    <scope>IDENTIFICATION</scope>
</reference>
<dbReference type="InterPro" id="IPR035500">
    <property type="entry name" value="NHR-like_dom_sf"/>
</dbReference>
<dbReference type="InterPro" id="IPR000536">
    <property type="entry name" value="Nucl_hrmn_rcpt_lig-bd"/>
</dbReference>
<dbReference type="AlphaFoldDB" id="A0A914R088"/>
<dbReference type="Proteomes" id="UP000887578">
    <property type="component" value="Unplaced"/>
</dbReference>
<protein>
    <submittedName>
        <fullName evidence="6">NR LBD domain-containing protein</fullName>
    </submittedName>
</protein>
<dbReference type="SMART" id="SM00430">
    <property type="entry name" value="HOLI"/>
    <property type="match status" value="1"/>
</dbReference>
<dbReference type="SUPFAM" id="SSF48508">
    <property type="entry name" value="Nuclear receptor ligand-binding domain"/>
    <property type="match status" value="1"/>
</dbReference>
<evidence type="ECO:0000256" key="3">
    <source>
        <dbReference type="ARBA" id="ARBA00023170"/>
    </source>
</evidence>
<proteinExistence type="predicted"/>
<dbReference type="Pfam" id="PF00104">
    <property type="entry name" value="Hormone_recep"/>
    <property type="match status" value="1"/>
</dbReference>
<evidence type="ECO:0000256" key="1">
    <source>
        <dbReference type="ARBA" id="ARBA00023015"/>
    </source>
</evidence>
<dbReference type="PROSITE" id="PS51843">
    <property type="entry name" value="NR_LBD"/>
    <property type="match status" value="1"/>
</dbReference>
<accession>A0A914R088</accession>
<keyword evidence="2" id="KW-0804">Transcription</keyword>
<dbReference type="Gene3D" id="1.10.565.10">
    <property type="entry name" value="Retinoid X Receptor"/>
    <property type="match status" value="1"/>
</dbReference>